<dbReference type="HOGENOM" id="CLU_000022_6_4_1"/>
<dbReference type="InterPro" id="IPR014031">
    <property type="entry name" value="Ketoacyl_synth_C"/>
</dbReference>
<reference evidence="10 11" key="1">
    <citation type="journal article" date="2010" name="Nature">
        <title>Perigord black truffle genome uncovers evolutionary origins and mechanisms of symbiosis.</title>
        <authorList>
            <person name="Martin F."/>
            <person name="Kohler A."/>
            <person name="Murat C."/>
            <person name="Balestrini R."/>
            <person name="Coutinho P.M."/>
            <person name="Jaillon O."/>
            <person name="Montanini B."/>
            <person name="Morin E."/>
            <person name="Noel B."/>
            <person name="Percudani R."/>
            <person name="Porcel B."/>
            <person name="Rubini A."/>
            <person name="Amicucci A."/>
            <person name="Amselem J."/>
            <person name="Anthouard V."/>
            <person name="Arcioni S."/>
            <person name="Artiguenave F."/>
            <person name="Aury J.M."/>
            <person name="Ballario P."/>
            <person name="Bolchi A."/>
            <person name="Brenna A."/>
            <person name="Brun A."/>
            <person name="Buee M."/>
            <person name="Cantarel B."/>
            <person name="Chevalier G."/>
            <person name="Couloux A."/>
            <person name="Da Silva C."/>
            <person name="Denoeud F."/>
            <person name="Duplessis S."/>
            <person name="Ghignone S."/>
            <person name="Hilselberger B."/>
            <person name="Iotti M."/>
            <person name="Marcais B."/>
            <person name="Mello A."/>
            <person name="Miranda M."/>
            <person name="Pacioni G."/>
            <person name="Quesneville H."/>
            <person name="Riccioni C."/>
            <person name="Ruotolo R."/>
            <person name="Splivallo R."/>
            <person name="Stocchi V."/>
            <person name="Tisserant E."/>
            <person name="Viscomi A.R."/>
            <person name="Zambonelli A."/>
            <person name="Zampieri E."/>
            <person name="Henrissat B."/>
            <person name="Lebrun M.H."/>
            <person name="Paolocci F."/>
            <person name="Bonfante P."/>
            <person name="Ottonello S."/>
            <person name="Wincker P."/>
        </authorList>
    </citation>
    <scope>NUCLEOTIDE SEQUENCE [LARGE SCALE GENOMIC DNA]</scope>
    <source>
        <strain evidence="10 11">Mel28</strain>
    </source>
</reference>
<dbReference type="NCBIfam" id="TIGR04532">
    <property type="entry name" value="PT_fungal_PKS"/>
    <property type="match status" value="1"/>
</dbReference>
<dbReference type="PROSITE" id="PS00012">
    <property type="entry name" value="PHOSPHOPANTETHEINE"/>
    <property type="match status" value="1"/>
</dbReference>
<dbReference type="Proteomes" id="UP000006911">
    <property type="component" value="Unassembled WGS sequence"/>
</dbReference>
<dbReference type="Gene3D" id="1.10.1200.10">
    <property type="entry name" value="ACP-like"/>
    <property type="match status" value="2"/>
</dbReference>
<dbReference type="STRING" id="656061.D5G9X8"/>
<dbReference type="InterPro" id="IPR020841">
    <property type="entry name" value="PKS_Beta-ketoAc_synthase_dom"/>
</dbReference>
<evidence type="ECO:0000256" key="3">
    <source>
        <dbReference type="ARBA" id="ARBA00022679"/>
    </source>
</evidence>
<dbReference type="Gene3D" id="3.30.70.3290">
    <property type="match status" value="1"/>
</dbReference>
<dbReference type="InterPro" id="IPR049900">
    <property type="entry name" value="PKS_mFAS_DH"/>
</dbReference>
<dbReference type="InterPro" id="IPR030918">
    <property type="entry name" value="PT_fungal_PKS"/>
</dbReference>
<accession>D5G9X8</accession>
<dbReference type="InterPro" id="IPR029058">
    <property type="entry name" value="AB_hydrolase_fold"/>
</dbReference>
<dbReference type="KEGG" id="tml:GSTUM_00003432001"/>
<evidence type="ECO:0000259" key="8">
    <source>
        <dbReference type="PROSITE" id="PS52004"/>
    </source>
</evidence>
<dbReference type="InParanoid" id="D5G9X8"/>
<dbReference type="GO" id="GO:0004315">
    <property type="term" value="F:3-oxoacyl-[acyl-carrier-protein] synthase activity"/>
    <property type="evidence" value="ECO:0007669"/>
    <property type="project" value="InterPro"/>
</dbReference>
<dbReference type="PROSITE" id="PS52019">
    <property type="entry name" value="PKS_MFAS_DH"/>
    <property type="match status" value="1"/>
</dbReference>
<dbReference type="EMBL" id="FN430065">
    <property type="protein sequence ID" value="CAZ81321.1"/>
    <property type="molecule type" value="Genomic_DNA"/>
</dbReference>
<dbReference type="RefSeq" id="XP_002837130.1">
    <property type="nucleotide sequence ID" value="XM_002837084.1"/>
</dbReference>
<dbReference type="InterPro" id="IPR036736">
    <property type="entry name" value="ACP-like_sf"/>
</dbReference>
<feature type="domain" description="PKS/mFAS DH" evidence="9">
    <location>
        <begin position="1253"/>
        <end position="1557"/>
    </location>
</feature>
<name>D5G9X8_TUBMM</name>
<dbReference type="Pfam" id="PF00550">
    <property type="entry name" value="PP-binding"/>
    <property type="match status" value="2"/>
</dbReference>
<dbReference type="Pfam" id="PF22621">
    <property type="entry name" value="CurL-like_PKS_C"/>
    <property type="match status" value="1"/>
</dbReference>
<evidence type="ECO:0000259" key="7">
    <source>
        <dbReference type="PROSITE" id="PS50075"/>
    </source>
</evidence>
<feature type="region of interest" description="N-terminal hotdog fold" evidence="4">
    <location>
        <begin position="1253"/>
        <end position="1381"/>
    </location>
</feature>
<evidence type="ECO:0000256" key="2">
    <source>
        <dbReference type="ARBA" id="ARBA00022553"/>
    </source>
</evidence>
<feature type="region of interest" description="Disordered" evidence="5">
    <location>
        <begin position="1674"/>
        <end position="1693"/>
    </location>
</feature>
<dbReference type="Pfam" id="PF14765">
    <property type="entry name" value="PS-DH"/>
    <property type="match status" value="1"/>
</dbReference>
<dbReference type="Gene3D" id="3.40.366.10">
    <property type="entry name" value="Malonyl-Coenzyme A Acyl Carrier Protein, domain 2"/>
    <property type="match status" value="3"/>
</dbReference>
<dbReference type="InterPro" id="IPR049551">
    <property type="entry name" value="PKS_DH_C"/>
</dbReference>
<dbReference type="InterPro" id="IPR020806">
    <property type="entry name" value="PKS_PP-bd"/>
</dbReference>
<dbReference type="GO" id="GO:0044550">
    <property type="term" value="P:secondary metabolite biosynthetic process"/>
    <property type="evidence" value="ECO:0007669"/>
    <property type="project" value="UniProtKB-ARBA"/>
</dbReference>
<feature type="active site" description="Proton acceptor; for dehydratase activity" evidence="4">
    <location>
        <position position="1285"/>
    </location>
</feature>
<evidence type="ECO:0000256" key="6">
    <source>
        <dbReference type="SAM" id="Phobius"/>
    </source>
</evidence>
<dbReference type="InterPro" id="IPR014030">
    <property type="entry name" value="Ketoacyl_synth_N"/>
</dbReference>
<evidence type="ECO:0000256" key="4">
    <source>
        <dbReference type="PROSITE-ProRule" id="PRU01363"/>
    </source>
</evidence>
<dbReference type="InterPro" id="IPR001227">
    <property type="entry name" value="Ac_transferase_dom_sf"/>
</dbReference>
<evidence type="ECO:0000259" key="9">
    <source>
        <dbReference type="PROSITE" id="PS52019"/>
    </source>
</evidence>
<dbReference type="SMART" id="SM00823">
    <property type="entry name" value="PKS_PP"/>
    <property type="match status" value="2"/>
</dbReference>
<keyword evidence="6" id="KW-1133">Transmembrane helix</keyword>
<keyword evidence="1" id="KW-0596">Phosphopantetheine</keyword>
<feature type="domain" description="Carrier" evidence="7">
    <location>
        <begin position="1596"/>
        <end position="1671"/>
    </location>
</feature>
<organism evidence="10 11">
    <name type="scientific">Tuber melanosporum (strain Mel28)</name>
    <name type="common">Perigord black truffle</name>
    <dbReference type="NCBI Taxonomy" id="656061"/>
    <lineage>
        <taxon>Eukaryota</taxon>
        <taxon>Fungi</taxon>
        <taxon>Dikarya</taxon>
        <taxon>Ascomycota</taxon>
        <taxon>Pezizomycotina</taxon>
        <taxon>Pezizomycetes</taxon>
        <taxon>Pezizales</taxon>
        <taxon>Tuberaceae</taxon>
        <taxon>Tuber</taxon>
    </lineage>
</organism>
<dbReference type="InterPro" id="IPR050091">
    <property type="entry name" value="PKS_NRPS_Biosynth_Enz"/>
</dbReference>
<dbReference type="SUPFAM" id="SSF52151">
    <property type="entry name" value="FabD/lysophospholipase-like"/>
    <property type="match status" value="1"/>
</dbReference>
<proteinExistence type="predicted"/>
<dbReference type="GeneID" id="9188562"/>
<evidence type="ECO:0000313" key="10">
    <source>
        <dbReference type="EMBL" id="CAZ81321.1"/>
    </source>
</evidence>
<dbReference type="OMA" id="GQCRPWD"/>
<dbReference type="Pfam" id="PF16073">
    <property type="entry name" value="SAT"/>
    <property type="match status" value="1"/>
</dbReference>
<dbReference type="Pfam" id="PF02801">
    <property type="entry name" value="Ketoacyl-synt_C"/>
    <property type="match status" value="1"/>
</dbReference>
<dbReference type="SUPFAM" id="SSF53474">
    <property type="entry name" value="alpha/beta-Hydrolases"/>
    <property type="match status" value="1"/>
</dbReference>
<dbReference type="eggNOG" id="KOG1202">
    <property type="taxonomic scope" value="Eukaryota"/>
</dbReference>
<dbReference type="InterPro" id="IPR009081">
    <property type="entry name" value="PP-bd_ACP"/>
</dbReference>
<dbReference type="Gene3D" id="3.40.47.10">
    <property type="match status" value="2"/>
</dbReference>
<dbReference type="GO" id="GO:0006633">
    <property type="term" value="P:fatty acid biosynthetic process"/>
    <property type="evidence" value="ECO:0007669"/>
    <property type="project" value="InterPro"/>
</dbReference>
<feature type="transmembrane region" description="Helical" evidence="6">
    <location>
        <begin position="2100"/>
        <end position="2122"/>
    </location>
</feature>
<dbReference type="CDD" id="cd00833">
    <property type="entry name" value="PKS"/>
    <property type="match status" value="1"/>
</dbReference>
<keyword evidence="3" id="KW-0808">Transferase</keyword>
<evidence type="ECO:0000313" key="11">
    <source>
        <dbReference type="Proteomes" id="UP000006911"/>
    </source>
</evidence>
<dbReference type="SUPFAM" id="SSF53901">
    <property type="entry name" value="Thiolase-like"/>
    <property type="match status" value="2"/>
</dbReference>
<dbReference type="Pfam" id="PF00698">
    <property type="entry name" value="Acyl_transf_1"/>
    <property type="match status" value="1"/>
</dbReference>
<keyword evidence="6" id="KW-0812">Transmembrane</keyword>
<dbReference type="PANTHER" id="PTHR43775">
    <property type="entry name" value="FATTY ACID SYNTHASE"/>
    <property type="match status" value="1"/>
</dbReference>
<dbReference type="PANTHER" id="PTHR43775:SF37">
    <property type="entry name" value="SI:DKEY-61P9.11"/>
    <property type="match status" value="1"/>
</dbReference>
<gene>
    <name evidence="10" type="ORF">GSTUM_00003432001</name>
</gene>
<dbReference type="InterPro" id="IPR016035">
    <property type="entry name" value="Acyl_Trfase/lysoPLipase"/>
</dbReference>
<protein>
    <submittedName>
        <fullName evidence="10">(Perigord truffle) hypothetical protein</fullName>
    </submittedName>
</protein>
<dbReference type="PROSITE" id="PS50075">
    <property type="entry name" value="CARRIER"/>
    <property type="match status" value="2"/>
</dbReference>
<dbReference type="PROSITE" id="PS00606">
    <property type="entry name" value="KS3_1"/>
    <property type="match status" value="1"/>
</dbReference>
<dbReference type="SUPFAM" id="SSF55048">
    <property type="entry name" value="Probable ACP-binding domain of malonyl-CoA ACP transacylase"/>
    <property type="match status" value="1"/>
</dbReference>
<dbReference type="InterPro" id="IPR042104">
    <property type="entry name" value="PKS_dehydratase_sf"/>
</dbReference>
<dbReference type="InterPro" id="IPR016039">
    <property type="entry name" value="Thiolase-like"/>
</dbReference>
<dbReference type="GO" id="GO:0004312">
    <property type="term" value="F:fatty acid synthase activity"/>
    <property type="evidence" value="ECO:0007669"/>
    <property type="project" value="TreeGrafter"/>
</dbReference>
<evidence type="ECO:0000256" key="1">
    <source>
        <dbReference type="ARBA" id="ARBA00022450"/>
    </source>
</evidence>
<dbReference type="Pfam" id="PF00109">
    <property type="entry name" value="ketoacyl-synt"/>
    <property type="match status" value="1"/>
</dbReference>
<dbReference type="InterPro" id="IPR006162">
    <property type="entry name" value="Ppantetheine_attach_site"/>
</dbReference>
<dbReference type="InterPro" id="IPR016036">
    <property type="entry name" value="Malonyl_transacylase_ACP-bd"/>
</dbReference>
<feature type="domain" description="Carrier" evidence="7">
    <location>
        <begin position="1700"/>
        <end position="1774"/>
    </location>
</feature>
<feature type="region of interest" description="C-terminal hotdog fold" evidence="4">
    <location>
        <begin position="1407"/>
        <end position="1557"/>
    </location>
</feature>
<dbReference type="PROSITE" id="PS52004">
    <property type="entry name" value="KS3_2"/>
    <property type="match status" value="1"/>
</dbReference>
<dbReference type="GO" id="GO:0031177">
    <property type="term" value="F:phosphopantetheine binding"/>
    <property type="evidence" value="ECO:0007669"/>
    <property type="project" value="InterPro"/>
</dbReference>
<feature type="region of interest" description="Disordered" evidence="5">
    <location>
        <begin position="1571"/>
        <end position="1592"/>
    </location>
</feature>
<keyword evidence="11" id="KW-1185">Reference proteome</keyword>
<dbReference type="Pfam" id="PF21089">
    <property type="entry name" value="PKS_DH_N"/>
    <property type="match status" value="1"/>
</dbReference>
<dbReference type="Pfam" id="PF00975">
    <property type="entry name" value="Thioesterase"/>
    <property type="match status" value="1"/>
</dbReference>
<feature type="domain" description="Ketosynthase family 3 (KS3)" evidence="8">
    <location>
        <begin position="391"/>
        <end position="772"/>
    </location>
</feature>
<dbReference type="SUPFAM" id="SSF47336">
    <property type="entry name" value="ACP-like"/>
    <property type="match status" value="2"/>
</dbReference>
<dbReference type="InterPro" id="IPR049552">
    <property type="entry name" value="PKS_DH_N"/>
</dbReference>
<keyword evidence="2" id="KW-0597">Phosphoprotein</keyword>
<dbReference type="SMART" id="SM00827">
    <property type="entry name" value="PKS_AT"/>
    <property type="match status" value="1"/>
</dbReference>
<evidence type="ECO:0000256" key="5">
    <source>
        <dbReference type="SAM" id="MobiDB-lite"/>
    </source>
</evidence>
<feature type="active site" description="Proton donor; for dehydratase activity" evidence="4">
    <location>
        <position position="1470"/>
    </location>
</feature>
<dbReference type="Gene3D" id="3.10.129.110">
    <property type="entry name" value="Polyketide synthase dehydratase"/>
    <property type="match status" value="1"/>
</dbReference>
<dbReference type="InterPro" id="IPR001031">
    <property type="entry name" value="Thioesterase"/>
</dbReference>
<dbReference type="InterPro" id="IPR032088">
    <property type="entry name" value="SAT"/>
</dbReference>
<dbReference type="Gene3D" id="3.40.50.1820">
    <property type="entry name" value="alpha/beta hydrolase"/>
    <property type="match status" value="1"/>
</dbReference>
<sequence length="2127" mass="231030">MKNTSIPVFSGQGSLSIFSPKAQAVAAKDSSSPTGSIFLDAVYHAFGEELSSLTAEERSKSGVNISDFPTPKSLLEPKEKYQTNAIIQGTTLCLFQLLRYLSYVENTPDLVFENLPSKFLEVSGFCSGSLPAAVVASSPTVVNFLSNGVETFKLALWIGYRCELFRIAESVAEEKEPLSWGLVVFGWTRETALDRIEAFNTKQTSIPLHLTAVTAEKVVTISGRGDLLARFQVEEVAGTCSSRFTSVHTLYHGGETLKNVKSQLMNDLRRRNIKFPSLSQTTIPMRSTADGELLSPSTCSDKSLLEIVVDQVLINCVNWDKTVGAMVAAATARAEQSDDERVIVVNFGPGTGSVFQAQKPPHPRISLLDLSHTSDAAITFANKKPLRFKPEDGIAIVGMGVNMPGAADPNELWKLLEEGLNTVSEIPSDRFDVSQFYDPSGNSNKPKRSMGTKFGNFISNPGSFDNNFFNISPREAKSLDPQQRVLLQTAYSAIENAGYVADSTDTFSRETFGCYVGVATGDYVENLRNEIDVYYSTGTLRAFLSGRISYALKLAGPSIVIDTACSSSLVAIYQACRALENGDCNAAVAGGVNVITSPDMYLGLDRAHFLSPTGQCKAFDESADGYCRSEGCGMFVLKRLSDAIAENDQILGVIRGVQVNQSGEAHSITHPHAATQQRLFKRLLEETGIDPLDVSVIEAHGTGTQAGDPIDTIPKQVSLKNLNPRIAPLGQDGVQIARRNLLWKPHKEGAQRLAVLNNFGAAGSNGILLLEEAPARPEAKIPLSRKSYPFTVTAKTKSALESLRVKYLNYLNEKSDTLSLEDVCYTSTARRQPFNHRIAVTANSFDDLISQLGKATPTQVTPEKGTSKTVFVFSGQGSQYLGMGRGLIESSPLFREIVECAHYSLVSLGFVGVLQVMNAAEGEKITLSEKQKVEAFQCSIFVLEYALAKLWASMGVQPDAVLGHSLGEYAALAISEVLSFEDALKIVAGRARMMANNCEFKASGMLAVNAPPEKVEEILRSRSDTPNLVIACRNSTADCVVAGPVQELDTFRAYLKDNAIAKNVKLDVPFGYHSAAMEPIREPLTALVATVRINPPKIVTGSNVFGRSIGPQDIGSEYFAKHARQPVRFAEEIQDIVSLPGFSGTVRYIEIGPHPISLPMIRSTLGSTAGSFIPSMHKTKDPWVTLSESLTTLFLGGFPAKWREVFAGTSGKAINLPSYPFSDNKYWVGYEETAIEPAKAKATPTNTVINTGYSMIAACLQRPSEGVPGIFETPISNLASFISGHNVGGSSLCPASVYHELAMASARFGVQENAACLHTLGKVRYSHPLVYEDGSDKMVRVTLSVDSLTGDSAFEVSSYSGELSTGRVHCSGEIKQTPKVSIEHKFRRKALKLELNKVKIFYSNGCEGPETIHTRMLYEVIFPRVVSYSKPYQTVRTITIDQTGTEGFAVVKMPAGYKKGKYAVHPVFMDTLLHAAGFIANSGVTADDACICNEVGQAKILYDEIDYDDTFGVYCNLVYFPKEATFVADAYAMSSAGKIVGSIKGMHFKKLKLAKFRSLLAAATGKKIQNKPIPATLPPTQRPLTPVSREPSPPPMDIVDQVAKVVASTCGVPIHSITSSTEMESLGVDSLMIFEIADKLKSTFSSLKIGSSELAACHTVQDLEDAIRSNLPTLSRPVEKPTTLRENQCPAPDVMTPPPEQAALDIKGFLETILGVNASDMQPDTELESLGLDSLTSIEVLHSLKTSIGLDISPDTFAECRTVQELEVLITSKSARPSNTPTAASITNTHQSEPVTDENNQLAKMLQMTSLPVSLQRWEGANSSLFLIHDGSGLCNYYGRLSSLNRSVWGFYNPRFFTQEPWTGGLVETATAYNSYIQQTTSEPYILGWSYGGVVAFEAGRQLLQAGKKVMGVVLIDSPCPINHKGLPSEVIAAVSKSARSGPGSRQKIEQLIKSQFEANTRNLVNYNPTPSDKNPKLILLRSREGFSTRGLNCQPHAWLEDRSDPSAATAGWEELVGSRVRVIDIPGNHFEPFDNKNVRFTLELSLFSSPSSLHLLADHSLTFFYLRFMRSLAVSARPAVSLRASNQLLVPSLASSPGGAHLICILLTCCISFFFPVKLLASHTLL</sequence>
<keyword evidence="6" id="KW-0472">Membrane</keyword>
<dbReference type="InterPro" id="IPR014043">
    <property type="entry name" value="Acyl_transferase_dom"/>
</dbReference>
<dbReference type="InterPro" id="IPR018201">
    <property type="entry name" value="Ketoacyl_synth_AS"/>
</dbReference>
<dbReference type="SMART" id="SM00825">
    <property type="entry name" value="PKS_KS"/>
    <property type="match status" value="1"/>
</dbReference>